<evidence type="ECO:0000256" key="8">
    <source>
        <dbReference type="ARBA" id="ARBA00023002"/>
    </source>
</evidence>
<dbReference type="NCBIfam" id="TIGR00069">
    <property type="entry name" value="hisD"/>
    <property type="match status" value="1"/>
</dbReference>
<protein>
    <recommendedName>
        <fullName evidence="5">Histidinol dehydrogenase</fullName>
        <ecNumber evidence="4">1.1.1.23</ecNumber>
    </recommendedName>
</protein>
<dbReference type="FunFam" id="3.40.50.1980:FF:000001">
    <property type="entry name" value="Histidinol dehydrogenase"/>
    <property type="match status" value="1"/>
</dbReference>
<dbReference type="CDD" id="cd06572">
    <property type="entry name" value="Histidinol_dh"/>
    <property type="match status" value="1"/>
</dbReference>
<dbReference type="PANTHER" id="PTHR21256:SF2">
    <property type="entry name" value="HISTIDINE BIOSYNTHESIS TRIFUNCTIONAL PROTEIN"/>
    <property type="match status" value="1"/>
</dbReference>
<dbReference type="SUPFAM" id="SSF53720">
    <property type="entry name" value="ALDH-like"/>
    <property type="match status" value="1"/>
</dbReference>
<dbReference type="InterPro" id="IPR016161">
    <property type="entry name" value="Ald_DH/histidinol_DH"/>
</dbReference>
<accession>A0A1C3P1S8</accession>
<evidence type="ECO:0000313" key="13">
    <source>
        <dbReference type="EMBL" id="SBW23763.1"/>
    </source>
</evidence>
<evidence type="ECO:0000256" key="1">
    <source>
        <dbReference type="ARBA" id="ARBA00001947"/>
    </source>
</evidence>
<keyword evidence="6" id="KW-0479">Metal-binding</keyword>
<dbReference type="PROSITE" id="PS00611">
    <property type="entry name" value="HISOL_DEHYDROGENASE"/>
    <property type="match status" value="1"/>
</dbReference>
<evidence type="ECO:0000256" key="2">
    <source>
        <dbReference type="ARBA" id="ARBA00003850"/>
    </source>
</evidence>
<evidence type="ECO:0000256" key="12">
    <source>
        <dbReference type="RuleBase" id="RU004175"/>
    </source>
</evidence>
<dbReference type="GO" id="GO:0005829">
    <property type="term" value="C:cytosol"/>
    <property type="evidence" value="ECO:0007669"/>
    <property type="project" value="TreeGrafter"/>
</dbReference>
<sequence length="335" mass="34518">MHRAQRREPVTVEVTPGTRVTERWIPVERVGLYVPGGRVAYPSSVVMNVVPAQEAGVGSLALASPPQAEFGGLPHPVILAACALLGVDEVYAAGGAQAIAMFAHGTSSCPAVDVVTGPGNIYVTAAKRLLRGLVGVDAEAGPTEVAILADDTADPAHVAADLIAQAEHDPMAACLLVTPSTELLDAVEAELGKQVPVTRHRERVQTALTGQGVVAVVDDVDAGLVVVDAWAAEHLEIQTVDAAAVAARVRNAGAVFVGTWAPVSLGDYLAGSNHVLPTGGTARHSSGLSVSAFQRQVHVVECDRDALTEVASRVAALGGAEDLIAHVDAVEVRLR</sequence>
<dbReference type="GO" id="GO:0000105">
    <property type="term" value="P:L-histidine biosynthetic process"/>
    <property type="evidence" value="ECO:0007669"/>
    <property type="project" value="UniProtKB-KW"/>
</dbReference>
<comment type="function">
    <text evidence="2">Catalyzes the sequential NAD-dependent oxidations of L-histidinol to L-histidinaldehyde and then to L-histidine.</text>
</comment>
<evidence type="ECO:0000256" key="3">
    <source>
        <dbReference type="ARBA" id="ARBA00010178"/>
    </source>
</evidence>
<evidence type="ECO:0000256" key="9">
    <source>
        <dbReference type="ARBA" id="ARBA00023027"/>
    </source>
</evidence>
<reference evidence="14" key="1">
    <citation type="submission" date="2016-02" db="EMBL/GenBank/DDBJ databases">
        <authorList>
            <person name="Wibberg D."/>
        </authorList>
    </citation>
    <scope>NUCLEOTIDE SEQUENCE [LARGE SCALE GENOMIC DNA]</scope>
</reference>
<evidence type="ECO:0000256" key="10">
    <source>
        <dbReference type="ARBA" id="ARBA00023102"/>
    </source>
</evidence>
<name>A0A1C3P1S8_9ACTN</name>
<evidence type="ECO:0000256" key="5">
    <source>
        <dbReference type="ARBA" id="ARBA00016531"/>
    </source>
</evidence>
<comment type="catalytic activity">
    <reaction evidence="11">
        <text>L-histidinol + 2 NAD(+) + H2O = L-histidine + 2 NADH + 3 H(+)</text>
        <dbReference type="Rhea" id="RHEA:20641"/>
        <dbReference type="ChEBI" id="CHEBI:15377"/>
        <dbReference type="ChEBI" id="CHEBI:15378"/>
        <dbReference type="ChEBI" id="CHEBI:57540"/>
        <dbReference type="ChEBI" id="CHEBI:57595"/>
        <dbReference type="ChEBI" id="CHEBI:57699"/>
        <dbReference type="ChEBI" id="CHEBI:57945"/>
        <dbReference type="EC" id="1.1.1.23"/>
    </reaction>
</comment>
<dbReference type="EMBL" id="FLUV01001643">
    <property type="protein sequence ID" value="SBW23763.1"/>
    <property type="molecule type" value="Genomic_DNA"/>
</dbReference>
<dbReference type="AlphaFoldDB" id="A0A1C3P1S8"/>
<evidence type="ECO:0000256" key="6">
    <source>
        <dbReference type="ARBA" id="ARBA00022723"/>
    </source>
</evidence>
<evidence type="ECO:0000256" key="4">
    <source>
        <dbReference type="ARBA" id="ARBA00012965"/>
    </source>
</evidence>
<dbReference type="InterPro" id="IPR012131">
    <property type="entry name" value="Hstdl_DH"/>
</dbReference>
<keyword evidence="10" id="KW-0368">Histidine biosynthesis</keyword>
<dbReference type="EC" id="1.1.1.23" evidence="4"/>
<dbReference type="GO" id="GO:0051287">
    <property type="term" value="F:NAD binding"/>
    <property type="evidence" value="ECO:0007669"/>
    <property type="project" value="InterPro"/>
</dbReference>
<keyword evidence="14" id="KW-1185">Reference proteome</keyword>
<organism evidence="13 14">
    <name type="scientific">Candidatus Protofrankia californiensis</name>
    <dbReference type="NCBI Taxonomy" id="1839754"/>
    <lineage>
        <taxon>Bacteria</taxon>
        <taxon>Bacillati</taxon>
        <taxon>Actinomycetota</taxon>
        <taxon>Actinomycetes</taxon>
        <taxon>Frankiales</taxon>
        <taxon>Frankiaceae</taxon>
        <taxon>Protofrankia</taxon>
    </lineage>
</organism>
<dbReference type="Proteomes" id="UP000199013">
    <property type="component" value="Unassembled WGS sequence"/>
</dbReference>
<proteinExistence type="inferred from homology"/>
<keyword evidence="8 13" id="KW-0560">Oxidoreductase</keyword>
<evidence type="ECO:0000313" key="14">
    <source>
        <dbReference type="Proteomes" id="UP000199013"/>
    </source>
</evidence>
<dbReference type="Pfam" id="PF00815">
    <property type="entry name" value="Histidinol_dh"/>
    <property type="match status" value="1"/>
</dbReference>
<dbReference type="GO" id="GO:0004399">
    <property type="term" value="F:histidinol dehydrogenase activity"/>
    <property type="evidence" value="ECO:0007669"/>
    <property type="project" value="UniProtKB-EC"/>
</dbReference>
<comment type="similarity">
    <text evidence="3 12">Belongs to the histidinol dehydrogenase family.</text>
</comment>
<dbReference type="Gene3D" id="1.20.5.1300">
    <property type="match status" value="1"/>
</dbReference>
<keyword evidence="10" id="KW-0028">Amino-acid biosynthesis</keyword>
<keyword evidence="9" id="KW-0520">NAD</keyword>
<dbReference type="InterPro" id="IPR001692">
    <property type="entry name" value="Histidinol_DH_CS"/>
</dbReference>
<evidence type="ECO:0000256" key="7">
    <source>
        <dbReference type="ARBA" id="ARBA00022833"/>
    </source>
</evidence>
<evidence type="ECO:0000256" key="11">
    <source>
        <dbReference type="ARBA" id="ARBA00049489"/>
    </source>
</evidence>
<comment type="cofactor">
    <cofactor evidence="1">
        <name>Zn(2+)</name>
        <dbReference type="ChEBI" id="CHEBI:29105"/>
    </cofactor>
</comment>
<dbReference type="Gene3D" id="3.40.50.1980">
    <property type="entry name" value="Nitrogenase molybdenum iron protein domain"/>
    <property type="match status" value="2"/>
</dbReference>
<keyword evidence="7" id="KW-0862">Zinc</keyword>
<gene>
    <name evidence="13" type="primary">hisD</name>
    <name evidence="13" type="ORF">FDG2_3908</name>
</gene>
<dbReference type="GO" id="GO:0046872">
    <property type="term" value="F:metal ion binding"/>
    <property type="evidence" value="ECO:0007669"/>
    <property type="project" value="UniProtKB-KW"/>
</dbReference>
<dbReference type="PRINTS" id="PR00083">
    <property type="entry name" value="HOLDHDRGNASE"/>
</dbReference>
<dbReference type="PANTHER" id="PTHR21256">
    <property type="entry name" value="HISTIDINOL DEHYDROGENASE HDH"/>
    <property type="match status" value="1"/>
</dbReference>